<feature type="transmembrane region" description="Helical" evidence="9">
    <location>
        <begin position="276"/>
        <end position="300"/>
    </location>
</feature>
<feature type="transmembrane region" description="Helical" evidence="9">
    <location>
        <begin position="174"/>
        <end position="195"/>
    </location>
</feature>
<protein>
    <submittedName>
        <fullName evidence="11">MFS transporter</fullName>
    </submittedName>
</protein>
<feature type="transmembrane region" description="Helical" evidence="9">
    <location>
        <begin position="238"/>
        <end position="256"/>
    </location>
</feature>
<reference evidence="12" key="1">
    <citation type="journal article" date="2019" name="Int. J. Syst. Evol. Microbiol.">
        <title>The Global Catalogue of Microorganisms (GCM) 10K type strain sequencing project: providing services to taxonomists for standard genome sequencing and annotation.</title>
        <authorList>
            <consortium name="The Broad Institute Genomics Platform"/>
            <consortium name="The Broad Institute Genome Sequencing Center for Infectious Disease"/>
            <person name="Wu L."/>
            <person name="Ma J."/>
        </authorList>
    </citation>
    <scope>NUCLEOTIDE SEQUENCE [LARGE SCALE GENOMIC DNA]</scope>
    <source>
        <strain evidence="12">PCU 266</strain>
    </source>
</reference>
<feature type="transmembrane region" description="Helical" evidence="9">
    <location>
        <begin position="146"/>
        <end position="168"/>
    </location>
</feature>
<dbReference type="CDD" id="cd17321">
    <property type="entry name" value="MFS_MMR_MDR_like"/>
    <property type="match status" value="1"/>
</dbReference>
<feature type="transmembrane region" description="Helical" evidence="9">
    <location>
        <begin position="59"/>
        <end position="75"/>
    </location>
</feature>
<proteinExistence type="predicted"/>
<comment type="subcellular location">
    <subcellularLocation>
        <location evidence="1">Cell membrane</location>
        <topology evidence="1">Multi-pass membrane protein</topology>
    </subcellularLocation>
</comment>
<keyword evidence="7" id="KW-0046">Antibiotic resistance</keyword>
<evidence type="ECO:0000259" key="10">
    <source>
        <dbReference type="PROSITE" id="PS50850"/>
    </source>
</evidence>
<evidence type="ECO:0000256" key="9">
    <source>
        <dbReference type="SAM" id="Phobius"/>
    </source>
</evidence>
<dbReference type="Pfam" id="PF07690">
    <property type="entry name" value="MFS_1"/>
    <property type="match status" value="1"/>
</dbReference>
<name>A0ABW0A9C2_9ACTN</name>
<dbReference type="PANTHER" id="PTHR42718">
    <property type="entry name" value="MAJOR FACILITATOR SUPERFAMILY MULTIDRUG TRANSPORTER MFSC"/>
    <property type="match status" value="1"/>
</dbReference>
<dbReference type="PANTHER" id="PTHR42718:SF46">
    <property type="entry name" value="BLR6921 PROTEIN"/>
    <property type="match status" value="1"/>
</dbReference>
<dbReference type="InterPro" id="IPR020846">
    <property type="entry name" value="MFS_dom"/>
</dbReference>
<evidence type="ECO:0000256" key="2">
    <source>
        <dbReference type="ARBA" id="ARBA00022448"/>
    </source>
</evidence>
<dbReference type="SUPFAM" id="SSF103473">
    <property type="entry name" value="MFS general substrate transporter"/>
    <property type="match status" value="2"/>
</dbReference>
<feature type="transmembrane region" description="Helical" evidence="9">
    <location>
        <begin position="312"/>
        <end position="333"/>
    </location>
</feature>
<feature type="compositionally biased region" description="Polar residues" evidence="8">
    <location>
        <begin position="486"/>
        <end position="496"/>
    </location>
</feature>
<evidence type="ECO:0000313" key="11">
    <source>
        <dbReference type="EMBL" id="MFC5150342.1"/>
    </source>
</evidence>
<evidence type="ECO:0000256" key="3">
    <source>
        <dbReference type="ARBA" id="ARBA00022475"/>
    </source>
</evidence>
<organism evidence="11 12">
    <name type="scientific">Streptomyces amakusaensis</name>
    <dbReference type="NCBI Taxonomy" id="67271"/>
    <lineage>
        <taxon>Bacteria</taxon>
        <taxon>Bacillati</taxon>
        <taxon>Actinomycetota</taxon>
        <taxon>Actinomycetes</taxon>
        <taxon>Kitasatosporales</taxon>
        <taxon>Streptomycetaceae</taxon>
        <taxon>Streptomyces</taxon>
    </lineage>
</organism>
<accession>A0ABW0A9C2</accession>
<evidence type="ECO:0000313" key="12">
    <source>
        <dbReference type="Proteomes" id="UP001596160"/>
    </source>
</evidence>
<sequence>MSTKSAEAEGSARFSTRQWLVITLLCGTQFMLALDFSILSVSLPEIGEDLGFGIKDLQWIVTAFALPSGGFLLLFGRTADLFGRRKLFIAGMALFTVASLVGGLATSPGMLLAARAGQGFASAMLTPAAMSLLTTSFPEGKLRDRALGINGALLSLGFLTGVVLGGVITDLTNWRFTLFINLPIGILALIAAPALIKESRGADAPRLDIPGAITVTGGLLSVIFGITSAERNGWGSPVTLGSLIAGVALLLLFLLIESRTAQPLIDLKVLRRRSVVWGNVTGLVTFSMVTGAVFLLTLYMQQVRGMSPLDTGFSFAALGVAAVIGGVFAARIVGKLGVQMTLVAGLALQAVSTGVLYLLKADDGMPMLLVATAAVGFGHLLAVVGYMITGTSGLADGEQGMATGLTYTAQQVGLTVGTPVMSTIAATQMDGDGVASAAQTLDGVQLGLVVNAGVVAVAAVIALLLLRPRPAAPAAANAPAAAENARINNVPQEATR</sequence>
<feature type="transmembrane region" description="Helical" evidence="9">
    <location>
        <begin position="20"/>
        <end position="39"/>
    </location>
</feature>
<comment type="caution">
    <text evidence="11">The sequence shown here is derived from an EMBL/GenBank/DDBJ whole genome shotgun (WGS) entry which is preliminary data.</text>
</comment>
<evidence type="ECO:0000256" key="4">
    <source>
        <dbReference type="ARBA" id="ARBA00022692"/>
    </source>
</evidence>
<keyword evidence="12" id="KW-1185">Reference proteome</keyword>
<feature type="region of interest" description="Disordered" evidence="8">
    <location>
        <begin position="477"/>
        <end position="496"/>
    </location>
</feature>
<dbReference type="EMBL" id="JBHSKP010000001">
    <property type="protein sequence ID" value="MFC5150342.1"/>
    <property type="molecule type" value="Genomic_DNA"/>
</dbReference>
<evidence type="ECO:0000256" key="7">
    <source>
        <dbReference type="ARBA" id="ARBA00023251"/>
    </source>
</evidence>
<keyword evidence="2" id="KW-0813">Transport</keyword>
<dbReference type="Gene3D" id="1.20.1720.10">
    <property type="entry name" value="Multidrug resistance protein D"/>
    <property type="match status" value="1"/>
</dbReference>
<dbReference type="PRINTS" id="PR01036">
    <property type="entry name" value="TCRTETB"/>
</dbReference>
<keyword evidence="4 9" id="KW-0812">Transmembrane</keyword>
<feature type="transmembrane region" description="Helical" evidence="9">
    <location>
        <begin position="207"/>
        <end position="226"/>
    </location>
</feature>
<dbReference type="PROSITE" id="PS50850">
    <property type="entry name" value="MFS"/>
    <property type="match status" value="1"/>
</dbReference>
<evidence type="ECO:0000256" key="6">
    <source>
        <dbReference type="ARBA" id="ARBA00023136"/>
    </source>
</evidence>
<keyword evidence="3" id="KW-1003">Cell membrane</keyword>
<feature type="transmembrane region" description="Helical" evidence="9">
    <location>
        <begin position="365"/>
        <end position="388"/>
    </location>
</feature>
<gene>
    <name evidence="11" type="ORF">ACFPRH_01180</name>
</gene>
<dbReference type="Proteomes" id="UP001596160">
    <property type="component" value="Unassembled WGS sequence"/>
</dbReference>
<evidence type="ECO:0000256" key="8">
    <source>
        <dbReference type="SAM" id="MobiDB-lite"/>
    </source>
</evidence>
<feature type="domain" description="Major facilitator superfamily (MFS) profile" evidence="10">
    <location>
        <begin position="21"/>
        <end position="470"/>
    </location>
</feature>
<keyword evidence="6 9" id="KW-0472">Membrane</keyword>
<evidence type="ECO:0000256" key="5">
    <source>
        <dbReference type="ARBA" id="ARBA00022989"/>
    </source>
</evidence>
<feature type="transmembrane region" description="Helical" evidence="9">
    <location>
        <begin position="340"/>
        <end position="359"/>
    </location>
</feature>
<dbReference type="Gene3D" id="1.20.1250.20">
    <property type="entry name" value="MFS general substrate transporter like domains"/>
    <property type="match status" value="1"/>
</dbReference>
<feature type="transmembrane region" description="Helical" evidence="9">
    <location>
        <begin position="400"/>
        <end position="426"/>
    </location>
</feature>
<keyword evidence="5 9" id="KW-1133">Transmembrane helix</keyword>
<feature type="transmembrane region" description="Helical" evidence="9">
    <location>
        <begin position="112"/>
        <end position="134"/>
    </location>
</feature>
<feature type="transmembrane region" description="Helical" evidence="9">
    <location>
        <begin position="87"/>
        <end position="106"/>
    </location>
</feature>
<dbReference type="InterPro" id="IPR036259">
    <property type="entry name" value="MFS_trans_sf"/>
</dbReference>
<dbReference type="RefSeq" id="WP_344472387.1">
    <property type="nucleotide sequence ID" value="NZ_BAAASB010000002.1"/>
</dbReference>
<dbReference type="InterPro" id="IPR011701">
    <property type="entry name" value="MFS"/>
</dbReference>
<feature type="transmembrane region" description="Helical" evidence="9">
    <location>
        <begin position="446"/>
        <end position="466"/>
    </location>
</feature>
<evidence type="ECO:0000256" key="1">
    <source>
        <dbReference type="ARBA" id="ARBA00004651"/>
    </source>
</evidence>